<keyword evidence="7" id="KW-1185">Reference proteome</keyword>
<evidence type="ECO:0000313" key="6">
    <source>
        <dbReference type="EMBL" id="POW10140.1"/>
    </source>
</evidence>
<dbReference type="AlphaFoldDB" id="A0A2S4VLA3"/>
<evidence type="ECO:0000256" key="1">
    <source>
        <dbReference type="ARBA" id="ARBA00004141"/>
    </source>
</evidence>
<accession>A0A2S4VLA3</accession>
<protein>
    <recommendedName>
        <fullName evidence="8">Amino acid permease/ SLC12A domain-containing protein</fullName>
    </recommendedName>
</protein>
<dbReference type="OrthoDB" id="67317at2759"/>
<dbReference type="GO" id="GO:0004521">
    <property type="term" value="F:RNA endonuclease activity"/>
    <property type="evidence" value="ECO:0007669"/>
    <property type="project" value="InterPro"/>
</dbReference>
<dbReference type="Pfam" id="PF23489">
    <property type="entry name" value="V-ATPase_su_f"/>
    <property type="match status" value="1"/>
</dbReference>
<evidence type="ECO:0008006" key="8">
    <source>
        <dbReference type="Google" id="ProtNLM"/>
    </source>
</evidence>
<reference evidence="7" key="2">
    <citation type="journal article" date="2018" name="BMC Genomics">
        <title>Genomic insights into host adaptation between the wheat stripe rust pathogen (Puccinia striiformis f. sp. tritici) and the barley stripe rust pathogen (Puccinia striiformis f. sp. hordei).</title>
        <authorList>
            <person name="Xia C."/>
            <person name="Wang M."/>
            <person name="Yin C."/>
            <person name="Cornejo O.E."/>
            <person name="Hulbert S.H."/>
            <person name="Chen X."/>
        </authorList>
    </citation>
    <scope>NUCLEOTIDE SEQUENCE [LARGE SCALE GENOMIC DNA]</scope>
    <source>
        <strain evidence="7">93TX-2</strain>
    </source>
</reference>
<dbReference type="GO" id="GO:0016020">
    <property type="term" value="C:membrane"/>
    <property type="evidence" value="ECO:0007669"/>
    <property type="project" value="UniProtKB-SubCell"/>
</dbReference>
<proteinExistence type="predicted"/>
<dbReference type="PANTHER" id="PTHR31733">
    <property type="entry name" value="RIBONUCLEASE KAPPA"/>
    <property type="match status" value="1"/>
</dbReference>
<dbReference type="InterPro" id="IPR056552">
    <property type="entry name" value="Ribonucl_Kappa"/>
</dbReference>
<evidence type="ECO:0000256" key="4">
    <source>
        <dbReference type="ARBA" id="ARBA00023136"/>
    </source>
</evidence>
<dbReference type="Proteomes" id="UP000238274">
    <property type="component" value="Unassembled WGS sequence"/>
</dbReference>
<comment type="caution">
    <text evidence="6">The sequence shown here is derived from an EMBL/GenBank/DDBJ whole genome shotgun (WGS) entry which is preliminary data.</text>
</comment>
<dbReference type="VEuPathDB" id="FungiDB:PSHT_08867"/>
<keyword evidence="3 5" id="KW-1133">Transmembrane helix</keyword>
<sequence length="96" mass="9918">MAISAIVGPGLASCCTTLSVIGVVFLVSLGIGFENNAHVLMGSTDSPENGKKVARVCFASAIVYACFVGFCSCQLGPPFALSANRRVVRGGEVHLR</sequence>
<feature type="transmembrane region" description="Helical" evidence="5">
    <location>
        <begin position="12"/>
        <end position="33"/>
    </location>
</feature>
<keyword evidence="2 5" id="KW-0812">Transmembrane</keyword>
<dbReference type="VEuPathDB" id="FungiDB:PSTT_11351"/>
<reference evidence="6 7" key="1">
    <citation type="submission" date="2017-12" db="EMBL/GenBank/DDBJ databases">
        <title>Gene loss provides genomic basis for host adaptation in cereal stripe rust fungi.</title>
        <authorList>
            <person name="Xia C."/>
        </authorList>
    </citation>
    <scope>NUCLEOTIDE SEQUENCE [LARGE SCALE GENOMIC DNA]</scope>
    <source>
        <strain evidence="6 7">93TX-2</strain>
    </source>
</reference>
<dbReference type="InterPro" id="IPR026770">
    <property type="entry name" value="RNase_K"/>
</dbReference>
<evidence type="ECO:0000256" key="5">
    <source>
        <dbReference type="SAM" id="Phobius"/>
    </source>
</evidence>
<dbReference type="EMBL" id="PKSM01000121">
    <property type="protein sequence ID" value="POW10140.1"/>
    <property type="molecule type" value="Genomic_DNA"/>
</dbReference>
<evidence type="ECO:0000256" key="3">
    <source>
        <dbReference type="ARBA" id="ARBA00022989"/>
    </source>
</evidence>
<gene>
    <name evidence="6" type="ORF">PSHT_08867</name>
</gene>
<name>A0A2S4VLA3_9BASI</name>
<evidence type="ECO:0000313" key="7">
    <source>
        <dbReference type="Proteomes" id="UP000238274"/>
    </source>
</evidence>
<keyword evidence="4 5" id="KW-0472">Membrane</keyword>
<organism evidence="6 7">
    <name type="scientific">Puccinia striiformis</name>
    <dbReference type="NCBI Taxonomy" id="27350"/>
    <lineage>
        <taxon>Eukaryota</taxon>
        <taxon>Fungi</taxon>
        <taxon>Dikarya</taxon>
        <taxon>Basidiomycota</taxon>
        <taxon>Pucciniomycotina</taxon>
        <taxon>Pucciniomycetes</taxon>
        <taxon>Pucciniales</taxon>
        <taxon>Pucciniaceae</taxon>
        <taxon>Puccinia</taxon>
    </lineage>
</organism>
<feature type="transmembrane region" description="Helical" evidence="5">
    <location>
        <begin position="53"/>
        <end position="76"/>
    </location>
</feature>
<evidence type="ECO:0000256" key="2">
    <source>
        <dbReference type="ARBA" id="ARBA00022692"/>
    </source>
</evidence>
<reference evidence="7" key="3">
    <citation type="journal article" date="2018" name="Mol. Plant Microbe Interact.">
        <title>Genome sequence resources for the wheat stripe rust pathogen (Puccinia striiformis f. sp. tritici) and the barley stripe rust pathogen (Puccinia striiformis f. sp. hordei).</title>
        <authorList>
            <person name="Xia C."/>
            <person name="Wang M."/>
            <person name="Yin C."/>
            <person name="Cornejo O.E."/>
            <person name="Hulbert S.H."/>
            <person name="Chen X."/>
        </authorList>
    </citation>
    <scope>NUCLEOTIDE SEQUENCE [LARGE SCALE GENOMIC DNA]</scope>
    <source>
        <strain evidence="7">93TX-2</strain>
    </source>
</reference>
<comment type="subcellular location">
    <subcellularLocation>
        <location evidence="1">Membrane</location>
        <topology evidence="1">Multi-pass membrane protein</topology>
    </subcellularLocation>
</comment>